<dbReference type="EMBL" id="BSDE01000005">
    <property type="protein sequence ID" value="GLH74233.1"/>
    <property type="molecule type" value="Genomic_DNA"/>
</dbReference>
<accession>A0ABQ5QIS4</accession>
<protein>
    <submittedName>
        <fullName evidence="3">Glycosyl transferase</fullName>
    </submittedName>
</protein>
<comment type="caution">
    <text evidence="3">The sequence shown here is derived from an EMBL/GenBank/DDBJ whole genome shotgun (WGS) entry which is preliminary data.</text>
</comment>
<sequence>MDSTLPGRIAFLGGYLPRLCGIATFTSDICEAVASAAPESLCFAGAVNDRLDAYNYPPRVRFELEEKDLDSYRRAADFLNFSNVDVLCVQHEFGIYGGPAGSHLLTLLREVRMPVVTTLHTILREPNPAQRKVMEELVRRSDRLIVMAHKGAEILRETYGVPDTKVDLIPHGIPNLPFIDSSFYKAELGVEGRMVLLTFGLLGPGKGIENVIEALPEIVKRHPNVVYLVLGATHPHLVARDGESYRLGLERLAEDRGVKEHVIFYNRFVALEDLKEFIGATDIYLTPYLNEAQITSGTLAYVFGAGKAVVSTPYWHAQELLAEGRGILVPFRNPQAIAEGVCAYLDDPALLQVTRERAYEVGREMIWPSVAQRYLESFQRAGSDRKAWPRKAFAEWTLASRPYDLPPLRLNHIVRMSDGTGIFQHATFNVPNFQEGYCTDDNARALILCNLLDELGGRPPEENLDRLATSYLAFLSAALNRETNRFRNFMSHGRQWLEDSGSEDSHARALWALGTCVGRSRNEGHQRLSAQLFERGLPVVEAFRSPRAWAFTLLGIHEYLRRFPGHPEMVEACDRLTHQLVRLWHVCATEDWPWFEPIASYDNARLCQALLLSGQWMPHPEALEIGLKALSWLASLQKTQAGHFRPIGSNGFCERGGARADFDQQPVEAQAMVAACLEAFRATQDATWSREAKRAFEWFLGRNDLGLPLYDSRSGGCSDGLHEDRISENQGAESTLAFHLSLAEMNFAEHLIAHPLITLPLIATP</sequence>
<dbReference type="CDD" id="cd03822">
    <property type="entry name" value="GT4_mannosyltransferase-like"/>
    <property type="match status" value="1"/>
</dbReference>
<dbReference type="InterPro" id="IPR008928">
    <property type="entry name" value="6-hairpin_glycosidase_sf"/>
</dbReference>
<dbReference type="InterPro" id="IPR001296">
    <property type="entry name" value="Glyco_trans_1"/>
</dbReference>
<evidence type="ECO:0000313" key="4">
    <source>
        <dbReference type="Proteomes" id="UP001165069"/>
    </source>
</evidence>
<dbReference type="GO" id="GO:0016740">
    <property type="term" value="F:transferase activity"/>
    <property type="evidence" value="ECO:0007669"/>
    <property type="project" value="UniProtKB-KW"/>
</dbReference>
<evidence type="ECO:0000313" key="3">
    <source>
        <dbReference type="EMBL" id="GLH74233.1"/>
    </source>
</evidence>
<evidence type="ECO:0000259" key="2">
    <source>
        <dbReference type="Pfam" id="PF13439"/>
    </source>
</evidence>
<dbReference type="RefSeq" id="WP_285576266.1">
    <property type="nucleotide sequence ID" value="NZ_BSDE01000005.1"/>
</dbReference>
<proteinExistence type="predicted"/>
<gene>
    <name evidence="3" type="ORF">GETHLI_27350</name>
</gene>
<evidence type="ECO:0000259" key="1">
    <source>
        <dbReference type="Pfam" id="PF00534"/>
    </source>
</evidence>
<dbReference type="SUPFAM" id="SSF53756">
    <property type="entry name" value="UDP-Glycosyltransferase/glycogen phosphorylase"/>
    <property type="match status" value="1"/>
</dbReference>
<dbReference type="Pfam" id="PF00534">
    <property type="entry name" value="Glycos_transf_1"/>
    <property type="match status" value="1"/>
</dbReference>
<reference evidence="3 4" key="1">
    <citation type="journal article" date="2023" name="Antonie Van Leeuwenhoek">
        <title>Mesoterricola silvestris gen. nov., sp. nov., Mesoterricola sediminis sp. nov., Geothrix oryzae sp. nov., Geothrix edaphica sp. nov., Geothrix rubra sp. nov., and Geothrix limicola sp. nov., six novel members of Acidobacteriota isolated from soils.</title>
        <authorList>
            <person name="Itoh H."/>
            <person name="Sugisawa Y."/>
            <person name="Mise K."/>
            <person name="Xu Z."/>
            <person name="Kuniyasu M."/>
            <person name="Ushijima N."/>
            <person name="Kawano K."/>
            <person name="Kobayashi E."/>
            <person name="Shiratori Y."/>
            <person name="Masuda Y."/>
            <person name="Senoo K."/>
        </authorList>
    </citation>
    <scope>NUCLEOTIDE SEQUENCE [LARGE SCALE GENOMIC DNA]</scope>
    <source>
        <strain evidence="3 4">Red804</strain>
    </source>
</reference>
<dbReference type="SUPFAM" id="SSF48208">
    <property type="entry name" value="Six-hairpin glycosidases"/>
    <property type="match status" value="1"/>
</dbReference>
<dbReference type="Proteomes" id="UP001165069">
    <property type="component" value="Unassembled WGS sequence"/>
</dbReference>
<feature type="domain" description="Glycosyl transferase family 1" evidence="1">
    <location>
        <begin position="187"/>
        <end position="360"/>
    </location>
</feature>
<dbReference type="PANTHER" id="PTHR12526">
    <property type="entry name" value="GLYCOSYLTRANSFERASE"/>
    <property type="match status" value="1"/>
</dbReference>
<keyword evidence="3" id="KW-0808">Transferase</keyword>
<organism evidence="3 4">
    <name type="scientific">Geothrix limicola</name>
    <dbReference type="NCBI Taxonomy" id="2927978"/>
    <lineage>
        <taxon>Bacteria</taxon>
        <taxon>Pseudomonadati</taxon>
        <taxon>Acidobacteriota</taxon>
        <taxon>Holophagae</taxon>
        <taxon>Holophagales</taxon>
        <taxon>Holophagaceae</taxon>
        <taxon>Geothrix</taxon>
    </lineage>
</organism>
<dbReference type="Gene3D" id="3.40.50.2000">
    <property type="entry name" value="Glycogen Phosphorylase B"/>
    <property type="match status" value="2"/>
</dbReference>
<feature type="domain" description="Glycosyltransferase subfamily 4-like N-terminal" evidence="2">
    <location>
        <begin position="21"/>
        <end position="173"/>
    </location>
</feature>
<dbReference type="Pfam" id="PF13439">
    <property type="entry name" value="Glyco_transf_4"/>
    <property type="match status" value="1"/>
</dbReference>
<dbReference type="PANTHER" id="PTHR12526:SF572">
    <property type="entry name" value="BLL5144 PROTEIN"/>
    <property type="match status" value="1"/>
</dbReference>
<keyword evidence="4" id="KW-1185">Reference proteome</keyword>
<dbReference type="InterPro" id="IPR028098">
    <property type="entry name" value="Glyco_trans_4-like_N"/>
</dbReference>
<name>A0ABQ5QIS4_9BACT</name>